<keyword evidence="7" id="KW-0812">Transmembrane</keyword>
<dbReference type="Proteomes" id="UP000663854">
    <property type="component" value="Unassembled WGS sequence"/>
</dbReference>
<comment type="caution">
    <text evidence="12">The sequence shown here is derived from an EMBL/GenBank/DDBJ whole genome shotgun (WGS) entry which is preliminary data.</text>
</comment>
<dbReference type="EMBL" id="CAJNOL010001147">
    <property type="protein sequence ID" value="CAF1297923.1"/>
    <property type="molecule type" value="Genomic_DNA"/>
</dbReference>
<organism evidence="12 14">
    <name type="scientific">Rotaria sordida</name>
    <dbReference type="NCBI Taxonomy" id="392033"/>
    <lineage>
        <taxon>Eukaryota</taxon>
        <taxon>Metazoa</taxon>
        <taxon>Spiralia</taxon>
        <taxon>Gnathifera</taxon>
        <taxon>Rotifera</taxon>
        <taxon>Eurotatoria</taxon>
        <taxon>Bdelloidea</taxon>
        <taxon>Philodinida</taxon>
        <taxon>Philodinidae</taxon>
        <taxon>Rotaria</taxon>
    </lineage>
</organism>
<dbReference type="SUPFAM" id="SSF51445">
    <property type="entry name" value="(Trans)glycosidases"/>
    <property type="match status" value="1"/>
</dbReference>
<sequence length="475" mass="54574">MKLFVLTFLLLAAVFIHSINSQQYVVGCYFTNWAQHRQGLGRFLPSHIDPSLCTHLYYAFANIDITNRSPSPFEVNDVKPSPSTSPVIVNDVVKPGSNGRLNGQLKPPIKQPPPMSMYEQFNILKHKNPQMKTLLSLGGASVNATQFRTIFEPDKIRRDFIRNTIKYLRNYKFDGLDLDWEFPETESDRRIFSLLVRDYRLEFQNEAFLTDRSRLLLTAAVAAYRPKIEAGYDIKEIAPYLDYINLMAYDYHGSWNTHTGFNSPLYARSSEKGDKRLLNQQATVDTWIDGGCSPSKLVLGLGMYGRTFKLKQKKNPDTKPYGPSKGAGLPGNYTASNGFLSYYEICELIKKQKWHTEYDKEQQVPYAYKDDQWVSFDNQESIEKKCHYVASKRLAGAMIWSLDFDDFNGAFCGQGKYPLLTTVKKTLDSLQGPTTPIRIHKTTQTTITNHGYLYNYSFFLLLINFIFPIFIYHLI</sequence>
<evidence type="ECO:0000256" key="6">
    <source>
        <dbReference type="RuleBase" id="RU004453"/>
    </source>
</evidence>
<dbReference type="InterPro" id="IPR001579">
    <property type="entry name" value="Glyco_hydro_18_chit_AS"/>
</dbReference>
<dbReference type="Proteomes" id="UP000663836">
    <property type="component" value="Unassembled WGS sequence"/>
</dbReference>
<gene>
    <name evidence="13" type="ORF">JBS370_LOCUS9121</name>
    <name evidence="12" type="ORF">JXQ802_LOCUS29340</name>
    <name evidence="10" type="ORF">PYM288_LOCUS19517</name>
    <name evidence="11" type="ORF">ZHD862_LOCUS22714</name>
</gene>
<dbReference type="InterPro" id="IPR011583">
    <property type="entry name" value="Chitinase_II/V-like_cat"/>
</dbReference>
<evidence type="ECO:0000313" key="10">
    <source>
        <dbReference type="EMBL" id="CAF1097934.1"/>
    </source>
</evidence>
<evidence type="ECO:0000313" key="11">
    <source>
        <dbReference type="EMBL" id="CAF1198596.1"/>
    </source>
</evidence>
<accession>A0A815DL42</accession>
<dbReference type="GO" id="GO:0008061">
    <property type="term" value="F:chitin binding"/>
    <property type="evidence" value="ECO:0007669"/>
    <property type="project" value="InterPro"/>
</dbReference>
<keyword evidence="3" id="KW-1015">Disulfide bond</keyword>
<keyword evidence="2 5" id="KW-0378">Hydrolase</keyword>
<evidence type="ECO:0000313" key="13">
    <source>
        <dbReference type="EMBL" id="CAF3695073.1"/>
    </source>
</evidence>
<feature type="transmembrane region" description="Helical" evidence="7">
    <location>
        <begin position="453"/>
        <end position="474"/>
    </location>
</feature>
<feature type="chain" id="PRO_5035604741" description="GH18 domain-containing protein" evidence="8">
    <location>
        <begin position="22"/>
        <end position="475"/>
    </location>
</feature>
<dbReference type="InterPro" id="IPR001223">
    <property type="entry name" value="Glyco_hydro18_cat"/>
</dbReference>
<evidence type="ECO:0000256" key="1">
    <source>
        <dbReference type="ARBA" id="ARBA00022729"/>
    </source>
</evidence>
<dbReference type="SUPFAM" id="SSF54556">
    <property type="entry name" value="Chitinase insertion domain"/>
    <property type="match status" value="1"/>
</dbReference>
<dbReference type="Gene3D" id="3.20.20.80">
    <property type="entry name" value="Glycosidases"/>
    <property type="match status" value="1"/>
</dbReference>
<evidence type="ECO:0000256" key="4">
    <source>
        <dbReference type="ARBA" id="ARBA00023295"/>
    </source>
</evidence>
<dbReference type="EMBL" id="CAJNOH010000659">
    <property type="protein sequence ID" value="CAF1097934.1"/>
    <property type="molecule type" value="Genomic_DNA"/>
</dbReference>
<dbReference type="Gene3D" id="3.10.50.10">
    <property type="match status" value="1"/>
</dbReference>
<evidence type="ECO:0000256" key="7">
    <source>
        <dbReference type="SAM" id="Phobius"/>
    </source>
</evidence>
<dbReference type="EMBL" id="CAJNOT010001433">
    <property type="protein sequence ID" value="CAF1198596.1"/>
    <property type="molecule type" value="Genomic_DNA"/>
</dbReference>
<name>A0A815DL42_9BILA</name>
<comment type="similarity">
    <text evidence="6">Belongs to the glycosyl hydrolase 18 family.</text>
</comment>
<evidence type="ECO:0000256" key="8">
    <source>
        <dbReference type="SAM" id="SignalP"/>
    </source>
</evidence>
<dbReference type="InterPro" id="IPR017853">
    <property type="entry name" value="GH"/>
</dbReference>
<dbReference type="PROSITE" id="PS01095">
    <property type="entry name" value="GH18_1"/>
    <property type="match status" value="1"/>
</dbReference>
<keyword evidence="7" id="KW-0472">Membrane</keyword>
<dbReference type="FunFam" id="3.10.50.10:FF:000004">
    <property type="entry name" value="Chitinase 5"/>
    <property type="match status" value="1"/>
</dbReference>
<evidence type="ECO:0000256" key="5">
    <source>
        <dbReference type="RuleBase" id="RU000489"/>
    </source>
</evidence>
<evidence type="ECO:0000256" key="2">
    <source>
        <dbReference type="ARBA" id="ARBA00022801"/>
    </source>
</evidence>
<evidence type="ECO:0000256" key="3">
    <source>
        <dbReference type="ARBA" id="ARBA00023157"/>
    </source>
</evidence>
<keyword evidence="1 8" id="KW-0732">Signal</keyword>
<proteinExistence type="inferred from homology"/>
<dbReference type="EMBL" id="CAJOBD010000605">
    <property type="protein sequence ID" value="CAF3695073.1"/>
    <property type="molecule type" value="Genomic_DNA"/>
</dbReference>
<protein>
    <recommendedName>
        <fullName evidence="9">GH18 domain-containing protein</fullName>
    </recommendedName>
</protein>
<dbReference type="PANTHER" id="PTHR11177:SF317">
    <property type="entry name" value="CHITINASE 12-RELATED"/>
    <property type="match status" value="1"/>
</dbReference>
<dbReference type="InterPro" id="IPR050314">
    <property type="entry name" value="Glycosyl_Hydrlase_18"/>
</dbReference>
<feature type="signal peptide" evidence="8">
    <location>
        <begin position="1"/>
        <end position="21"/>
    </location>
</feature>
<feature type="domain" description="GH18" evidence="9">
    <location>
        <begin position="24"/>
        <end position="430"/>
    </location>
</feature>
<evidence type="ECO:0000313" key="14">
    <source>
        <dbReference type="Proteomes" id="UP000663870"/>
    </source>
</evidence>
<dbReference type="GO" id="GO:0006032">
    <property type="term" value="P:chitin catabolic process"/>
    <property type="evidence" value="ECO:0007669"/>
    <property type="project" value="TreeGrafter"/>
</dbReference>
<dbReference type="GO" id="GO:0004568">
    <property type="term" value="F:chitinase activity"/>
    <property type="evidence" value="ECO:0007669"/>
    <property type="project" value="TreeGrafter"/>
</dbReference>
<evidence type="ECO:0000259" key="9">
    <source>
        <dbReference type="PROSITE" id="PS51910"/>
    </source>
</evidence>
<dbReference type="GO" id="GO:0005975">
    <property type="term" value="P:carbohydrate metabolic process"/>
    <property type="evidence" value="ECO:0007669"/>
    <property type="project" value="InterPro"/>
</dbReference>
<dbReference type="InterPro" id="IPR029070">
    <property type="entry name" value="Chitinase_insertion_sf"/>
</dbReference>
<dbReference type="SMART" id="SM00636">
    <property type="entry name" value="Glyco_18"/>
    <property type="match status" value="1"/>
</dbReference>
<keyword evidence="7" id="KW-1133">Transmembrane helix</keyword>
<dbReference type="GO" id="GO:0005576">
    <property type="term" value="C:extracellular region"/>
    <property type="evidence" value="ECO:0007669"/>
    <property type="project" value="TreeGrafter"/>
</dbReference>
<reference evidence="12" key="1">
    <citation type="submission" date="2021-02" db="EMBL/GenBank/DDBJ databases">
        <authorList>
            <person name="Nowell W R."/>
        </authorList>
    </citation>
    <scope>NUCLEOTIDE SEQUENCE</scope>
</reference>
<evidence type="ECO:0000313" key="12">
    <source>
        <dbReference type="EMBL" id="CAF1297923.1"/>
    </source>
</evidence>
<dbReference type="PANTHER" id="PTHR11177">
    <property type="entry name" value="CHITINASE"/>
    <property type="match status" value="1"/>
</dbReference>
<keyword evidence="14" id="KW-1185">Reference proteome</keyword>
<keyword evidence="4 5" id="KW-0326">Glycosidase</keyword>
<dbReference type="AlphaFoldDB" id="A0A815DL42"/>
<dbReference type="Proteomes" id="UP000663870">
    <property type="component" value="Unassembled WGS sequence"/>
</dbReference>
<dbReference type="PROSITE" id="PS51910">
    <property type="entry name" value="GH18_2"/>
    <property type="match status" value="1"/>
</dbReference>
<dbReference type="Pfam" id="PF00704">
    <property type="entry name" value="Glyco_hydro_18"/>
    <property type="match status" value="1"/>
</dbReference>
<dbReference type="Proteomes" id="UP000663864">
    <property type="component" value="Unassembled WGS sequence"/>
</dbReference>